<sequence length="216" mass="25403">MDNELEALKREVAELRDTTNDLMRLKDHNEICELTSYYTHIYHMLKNEECPELWAQKVDDVSIEIFDGGVYEGIEQVRAFFKAMSNNIVRPGWMQQHLALNPVVKISEDRQRAKGLFHSPGIVSRFRKEKLTAYWNWCKYDISYVREDDAWKFHKLRARLTFQSPYHKGWVKEPVASSSAGFSGITPTHPTTYHMPYNPYRINVFEPSPPMQEDVE</sequence>
<keyword evidence="3" id="KW-1185">Reference proteome</keyword>
<dbReference type="Gene3D" id="3.10.450.50">
    <property type="match status" value="1"/>
</dbReference>
<dbReference type="InterPro" id="IPR037401">
    <property type="entry name" value="SnoaL-like"/>
</dbReference>
<reference evidence="2 3" key="1">
    <citation type="submission" date="2019-12" db="EMBL/GenBank/DDBJ databases">
        <title>Maritimibacter sp. nov. sp. isolated from sea sand.</title>
        <authorList>
            <person name="Kim J."/>
            <person name="Jeong S.E."/>
            <person name="Jung H.S."/>
            <person name="Jeon C.O."/>
        </authorList>
    </citation>
    <scope>NUCLEOTIDE SEQUENCE [LARGE SCALE GENOMIC DNA]</scope>
    <source>
        <strain evidence="2 3">DP07</strain>
    </source>
</reference>
<name>A0A845LUZ8_9RHOB</name>
<accession>A0A845LUZ8</accession>
<dbReference type="SUPFAM" id="SSF54427">
    <property type="entry name" value="NTF2-like"/>
    <property type="match status" value="1"/>
</dbReference>
<dbReference type="RefSeq" id="WP_161349825.1">
    <property type="nucleotide sequence ID" value="NZ_WTUX01000003.1"/>
</dbReference>
<dbReference type="InterPro" id="IPR032710">
    <property type="entry name" value="NTF2-like_dom_sf"/>
</dbReference>
<dbReference type="Pfam" id="PF13577">
    <property type="entry name" value="SnoaL_4"/>
    <property type="match status" value="1"/>
</dbReference>
<proteinExistence type="predicted"/>
<dbReference type="Proteomes" id="UP000467322">
    <property type="component" value="Unassembled WGS sequence"/>
</dbReference>
<organism evidence="2 3">
    <name type="scientific">Maritimibacter harenae</name>
    <dbReference type="NCBI Taxonomy" id="2606218"/>
    <lineage>
        <taxon>Bacteria</taxon>
        <taxon>Pseudomonadati</taxon>
        <taxon>Pseudomonadota</taxon>
        <taxon>Alphaproteobacteria</taxon>
        <taxon>Rhodobacterales</taxon>
        <taxon>Roseobacteraceae</taxon>
        <taxon>Maritimibacter</taxon>
    </lineage>
</organism>
<evidence type="ECO:0000313" key="2">
    <source>
        <dbReference type="EMBL" id="MZR11700.1"/>
    </source>
</evidence>
<feature type="domain" description="SnoaL-like" evidence="1">
    <location>
        <begin position="24"/>
        <end position="157"/>
    </location>
</feature>
<protein>
    <recommendedName>
        <fullName evidence="1">SnoaL-like domain-containing protein</fullName>
    </recommendedName>
</protein>
<evidence type="ECO:0000259" key="1">
    <source>
        <dbReference type="Pfam" id="PF13577"/>
    </source>
</evidence>
<gene>
    <name evidence="2" type="ORF">GQE99_01510</name>
</gene>
<dbReference type="AlphaFoldDB" id="A0A845LUZ8"/>
<dbReference type="EMBL" id="WTUX01000003">
    <property type="protein sequence ID" value="MZR11700.1"/>
    <property type="molecule type" value="Genomic_DNA"/>
</dbReference>
<comment type="caution">
    <text evidence="2">The sequence shown here is derived from an EMBL/GenBank/DDBJ whole genome shotgun (WGS) entry which is preliminary data.</text>
</comment>
<evidence type="ECO:0000313" key="3">
    <source>
        <dbReference type="Proteomes" id="UP000467322"/>
    </source>
</evidence>